<accession>A0A125W6H0</accession>
<keyword evidence="1" id="KW-0812">Transmembrane</keyword>
<dbReference type="HOGENOM" id="CLU_2355382_0_0_9"/>
<keyword evidence="1" id="KW-0472">Membrane</keyword>
<dbReference type="EMBL" id="AEBR01000040">
    <property type="protein sequence ID" value="EFM82955.1"/>
    <property type="molecule type" value="Genomic_DNA"/>
</dbReference>
<sequence length="95" mass="9803">MKEQLQYLAMKATLVVGKANPNATGTKIVEGIQWFIAGGGLLMAVWGIVQLTQSGRQGDSSGKMEGSWLLVGGILLLALGGGTLITGVFSNPPGM</sequence>
<feature type="transmembrane region" description="Helical" evidence="1">
    <location>
        <begin position="69"/>
        <end position="89"/>
    </location>
</feature>
<reference evidence="2 3" key="1">
    <citation type="submission" date="2010-07" db="EMBL/GenBank/DDBJ databases">
        <authorList>
            <person name="Sid Ahmed O."/>
        </authorList>
    </citation>
    <scope>NUCLEOTIDE SEQUENCE [LARGE SCALE GENOMIC DNA]</scope>
    <source>
        <strain evidence="2 3">TX4248</strain>
    </source>
</reference>
<gene>
    <name evidence="2" type="ORF">HMPREF9498_01425</name>
</gene>
<dbReference type="RefSeq" id="WP_002402149.1">
    <property type="nucleotide sequence ID" value="NZ_GL454441.1"/>
</dbReference>
<proteinExistence type="predicted"/>
<comment type="caution">
    <text evidence="2">The sequence shown here is derived from an EMBL/GenBank/DDBJ whole genome shotgun (WGS) entry which is preliminary data.</text>
</comment>
<dbReference type="Proteomes" id="UP000004846">
    <property type="component" value="Unassembled WGS sequence"/>
</dbReference>
<organism evidence="2 3">
    <name type="scientific">Enterococcus faecalis TX4248</name>
    <dbReference type="NCBI Taxonomy" id="749495"/>
    <lineage>
        <taxon>Bacteria</taxon>
        <taxon>Bacillati</taxon>
        <taxon>Bacillota</taxon>
        <taxon>Bacilli</taxon>
        <taxon>Lactobacillales</taxon>
        <taxon>Enterococcaceae</taxon>
        <taxon>Enterococcus</taxon>
    </lineage>
</organism>
<evidence type="ECO:0000313" key="2">
    <source>
        <dbReference type="EMBL" id="EFM82955.1"/>
    </source>
</evidence>
<dbReference type="AlphaFoldDB" id="A0A125W6H0"/>
<evidence type="ECO:0000256" key="1">
    <source>
        <dbReference type="SAM" id="Phobius"/>
    </source>
</evidence>
<name>A0A125W6H0_ENTFL</name>
<protein>
    <submittedName>
        <fullName evidence="2">Uncharacterized protein</fullName>
    </submittedName>
</protein>
<evidence type="ECO:0000313" key="3">
    <source>
        <dbReference type="Proteomes" id="UP000004846"/>
    </source>
</evidence>
<keyword evidence="1" id="KW-1133">Transmembrane helix</keyword>
<feature type="transmembrane region" description="Helical" evidence="1">
    <location>
        <begin position="31"/>
        <end position="49"/>
    </location>
</feature>